<name>A0A7K0KFE3_9BACT</name>
<dbReference type="AlphaFoldDB" id="A0A7K0KFE3"/>
<feature type="domain" description="DUF4468" evidence="3">
    <location>
        <begin position="67"/>
        <end position="159"/>
    </location>
</feature>
<keyword evidence="5" id="KW-1185">Reference proteome</keyword>
<evidence type="ECO:0000313" key="5">
    <source>
        <dbReference type="Proteomes" id="UP000438914"/>
    </source>
</evidence>
<dbReference type="Pfam" id="PF14730">
    <property type="entry name" value="DUF4468"/>
    <property type="match status" value="1"/>
</dbReference>
<evidence type="ECO:0000256" key="1">
    <source>
        <dbReference type="SAM" id="Coils"/>
    </source>
</evidence>
<comment type="caution">
    <text evidence="4">The sequence shown here is derived from an EMBL/GenBank/DDBJ whole genome shotgun (WGS) entry which is preliminary data.</text>
</comment>
<keyword evidence="1" id="KW-0175">Coiled coil</keyword>
<evidence type="ECO:0000256" key="2">
    <source>
        <dbReference type="SAM" id="SignalP"/>
    </source>
</evidence>
<reference evidence="4 5" key="1">
    <citation type="submission" date="2019-08" db="EMBL/GenBank/DDBJ databases">
        <title>In-depth cultivation of the pig gut microbiome towards novel bacterial diversity and tailored functional studies.</title>
        <authorList>
            <person name="Wylensek D."/>
            <person name="Hitch T.C.A."/>
            <person name="Clavel T."/>
        </authorList>
    </citation>
    <scope>NUCLEOTIDE SEQUENCE [LARGE SCALE GENOMIC DNA]</scope>
    <source>
        <strain evidence="4 5">LKV-178-WT-2A</strain>
    </source>
</reference>
<feature type="signal peptide" evidence="2">
    <location>
        <begin position="1"/>
        <end position="18"/>
    </location>
</feature>
<gene>
    <name evidence="4" type="ORF">FYJ73_07780</name>
</gene>
<proteinExistence type="predicted"/>
<dbReference type="InterPro" id="IPR027823">
    <property type="entry name" value="DUF4468"/>
</dbReference>
<feature type="coiled-coil region" evidence="1">
    <location>
        <begin position="27"/>
        <end position="54"/>
    </location>
</feature>
<dbReference type="CDD" id="cd12190">
    <property type="entry name" value="Bacova_04320_like"/>
    <property type="match status" value="1"/>
</dbReference>
<dbReference type="Gene3D" id="3.30.530.80">
    <property type="match status" value="1"/>
</dbReference>
<dbReference type="Proteomes" id="UP000438914">
    <property type="component" value="Unassembled WGS sequence"/>
</dbReference>
<feature type="chain" id="PRO_5029705133" evidence="2">
    <location>
        <begin position="19"/>
        <end position="221"/>
    </location>
</feature>
<organism evidence="4 5">
    <name type="scientific">Hallella mizrahii</name>
    <dbReference type="NCBI Taxonomy" id="2606637"/>
    <lineage>
        <taxon>Bacteria</taxon>
        <taxon>Pseudomonadati</taxon>
        <taxon>Bacteroidota</taxon>
        <taxon>Bacteroidia</taxon>
        <taxon>Bacteroidales</taxon>
        <taxon>Prevotellaceae</taxon>
        <taxon>Hallella</taxon>
    </lineage>
</organism>
<dbReference type="RefSeq" id="WP_154534156.1">
    <property type="nucleotide sequence ID" value="NZ_VUNG01000017.1"/>
</dbReference>
<keyword evidence="2" id="KW-0732">Signal</keyword>
<protein>
    <submittedName>
        <fullName evidence="4">DUF4468 domain-containing protein</fullName>
    </submittedName>
</protein>
<evidence type="ECO:0000313" key="4">
    <source>
        <dbReference type="EMBL" id="MST84569.1"/>
    </source>
</evidence>
<accession>A0A7K0KFE3</accession>
<evidence type="ECO:0000259" key="3">
    <source>
        <dbReference type="Pfam" id="PF14730"/>
    </source>
</evidence>
<dbReference type="EMBL" id="VUNG01000017">
    <property type="protein sequence ID" value="MST84569.1"/>
    <property type="molecule type" value="Genomic_DNA"/>
</dbReference>
<sequence>MKKIIIALLAFLPLTCMAQNTWEAPTVDSTQIKAEQAQKAKAEAQKKLENAKYLAGAVPETDGKVVFTLDRDVPGKTADQIYSAVFAALQALTQEQCEFPNSKISVVNKGEHTIAARYKEWLVFQSTFLSLDRTVFNYTIIAKATDGHIHCTLERISYQYEMDRGDSEGMSVKAEDWITDKYALNKKKTKLLKGSGKFRRKTIDRKDNIFGKLCQALQIKY</sequence>